<dbReference type="PANTHER" id="PTHR21198:SF2">
    <property type="entry name" value="GLUTAMATE RACEMASE"/>
    <property type="match status" value="1"/>
</dbReference>
<feature type="binding site" evidence="7">
    <location>
        <begin position="186"/>
        <end position="187"/>
    </location>
    <ligand>
        <name>substrate</name>
    </ligand>
</feature>
<dbReference type="Proteomes" id="UP001082703">
    <property type="component" value="Unassembled WGS sequence"/>
</dbReference>
<comment type="caution">
    <text evidence="8">The sequence shown here is derived from an EMBL/GenBank/DDBJ whole genome shotgun (WGS) entry which is preliminary data.</text>
</comment>
<feature type="active site" description="Proton donor/acceptor" evidence="7">
    <location>
        <position position="185"/>
    </location>
</feature>
<evidence type="ECO:0000256" key="3">
    <source>
        <dbReference type="ARBA" id="ARBA00022960"/>
    </source>
</evidence>
<dbReference type="PANTHER" id="PTHR21198">
    <property type="entry name" value="GLUTAMATE RACEMASE"/>
    <property type="match status" value="1"/>
</dbReference>
<dbReference type="SUPFAM" id="SSF53681">
    <property type="entry name" value="Aspartate/glutamate racemase"/>
    <property type="match status" value="2"/>
</dbReference>
<comment type="similarity">
    <text evidence="7">Belongs to the aspartate/glutamate racemases family.</text>
</comment>
<feature type="binding site" evidence="7">
    <location>
        <begin position="42"/>
        <end position="43"/>
    </location>
    <ligand>
        <name>substrate</name>
    </ligand>
</feature>
<dbReference type="InterPro" id="IPR015942">
    <property type="entry name" value="Asp/Glu/hydantoin_racemase"/>
</dbReference>
<evidence type="ECO:0000313" key="9">
    <source>
        <dbReference type="Proteomes" id="UP001082703"/>
    </source>
</evidence>
<protein>
    <recommendedName>
        <fullName evidence="2 7">Glutamate racemase</fullName>
        <ecNumber evidence="2 7">5.1.1.3</ecNumber>
    </recommendedName>
</protein>
<comment type="caution">
    <text evidence="7">Lacks conserved residue(s) required for the propagation of feature annotation.</text>
</comment>
<dbReference type="RefSeq" id="WP_268056667.1">
    <property type="nucleotide sequence ID" value="NZ_JAPOHA010000001.1"/>
</dbReference>
<keyword evidence="3 7" id="KW-0133">Cell shape</keyword>
<dbReference type="PROSITE" id="PS00924">
    <property type="entry name" value="ASP_GLU_RACEMASE_2"/>
    <property type="match status" value="1"/>
</dbReference>
<proteinExistence type="inferred from homology"/>
<keyword evidence="4 7" id="KW-0573">Peptidoglycan synthesis</keyword>
<dbReference type="HAMAP" id="MF_00258">
    <property type="entry name" value="Glu_racemase"/>
    <property type="match status" value="1"/>
</dbReference>
<dbReference type="InterPro" id="IPR004391">
    <property type="entry name" value="Glu_race"/>
</dbReference>
<sequence length="276" mass="30276">MDNRPIGVFDSGLGGLTAVKELLRIMPNENFVYFGDTGRVPYGSRSRETIIKYAKQDMAFLQSNNVKMIIAACGTVSSVASGIGDELSLPYTGVLKPTARTAASVTKNKKVGVIATTATIRSGSYRRELQAIDPQIEVFEKDCPLFVPLVENGFIDDNEEITRLVAQRYLTPLKEAGIDTLILGCTHYPIIRNIISGVLGSGVTLIDSGRETALFCAETLKKKDLLSDRTEEGDCSFFVSDRVEGFSQIAGIFLGRNIKNEVSHVDIDLYEKTKYD</sequence>
<dbReference type="GO" id="GO:0008881">
    <property type="term" value="F:glutamate racemase activity"/>
    <property type="evidence" value="ECO:0007669"/>
    <property type="project" value="UniProtKB-EC"/>
</dbReference>
<dbReference type="InterPro" id="IPR001920">
    <property type="entry name" value="Asp/Glu_race"/>
</dbReference>
<comment type="function">
    <text evidence="7">Provides the (R)-glutamate required for cell wall biosynthesis.</text>
</comment>
<evidence type="ECO:0000256" key="4">
    <source>
        <dbReference type="ARBA" id="ARBA00022984"/>
    </source>
</evidence>
<comment type="pathway">
    <text evidence="7">Cell wall biogenesis; peptidoglycan biosynthesis.</text>
</comment>
<accession>A0ABT4BP34</accession>
<evidence type="ECO:0000313" key="8">
    <source>
        <dbReference type="EMBL" id="MCY1712653.1"/>
    </source>
</evidence>
<gene>
    <name evidence="7 8" type="primary">murI</name>
    <name evidence="8" type="ORF">OUY18_00065</name>
</gene>
<dbReference type="EMBL" id="JAPOHA010000001">
    <property type="protein sequence ID" value="MCY1712653.1"/>
    <property type="molecule type" value="Genomic_DNA"/>
</dbReference>
<organism evidence="8 9">
    <name type="scientific">Caproiciproducens galactitolivorans</name>
    <dbReference type="NCBI Taxonomy" id="642589"/>
    <lineage>
        <taxon>Bacteria</taxon>
        <taxon>Bacillati</taxon>
        <taxon>Bacillota</taxon>
        <taxon>Clostridia</taxon>
        <taxon>Eubacteriales</taxon>
        <taxon>Acutalibacteraceae</taxon>
        <taxon>Caproiciproducens</taxon>
    </lineage>
</organism>
<dbReference type="Pfam" id="PF01177">
    <property type="entry name" value="Asp_Glu_race"/>
    <property type="match status" value="1"/>
</dbReference>
<comment type="catalytic activity">
    <reaction evidence="1 7">
        <text>L-glutamate = D-glutamate</text>
        <dbReference type="Rhea" id="RHEA:12813"/>
        <dbReference type="ChEBI" id="CHEBI:29985"/>
        <dbReference type="ChEBI" id="CHEBI:29986"/>
        <dbReference type="EC" id="5.1.1.3"/>
    </reaction>
</comment>
<dbReference type="NCBIfam" id="TIGR00067">
    <property type="entry name" value="glut_race"/>
    <property type="match status" value="1"/>
</dbReference>
<dbReference type="EC" id="5.1.1.3" evidence="2 7"/>
<keyword evidence="5 7" id="KW-0413">Isomerase</keyword>
<dbReference type="InterPro" id="IPR033134">
    <property type="entry name" value="Asp/Glu_racemase_AS_2"/>
</dbReference>
<evidence type="ECO:0000256" key="5">
    <source>
        <dbReference type="ARBA" id="ARBA00023235"/>
    </source>
</evidence>
<reference evidence="8 9" key="1">
    <citation type="submission" date="2022-11" db="EMBL/GenBank/DDBJ databases">
        <authorList>
            <person name="Caiyu Z."/>
        </authorList>
    </citation>
    <scope>NUCLEOTIDE SEQUENCE [LARGE SCALE GENOMIC DNA]</scope>
    <source>
        <strain evidence="8 9">YR-4</strain>
    </source>
</reference>
<evidence type="ECO:0000256" key="6">
    <source>
        <dbReference type="ARBA" id="ARBA00023316"/>
    </source>
</evidence>
<evidence type="ECO:0000256" key="2">
    <source>
        <dbReference type="ARBA" id="ARBA00013090"/>
    </source>
</evidence>
<keyword evidence="9" id="KW-1185">Reference proteome</keyword>
<feature type="active site" description="Proton donor/acceptor" evidence="7">
    <location>
        <position position="73"/>
    </location>
</feature>
<name>A0ABT4BP34_9FIRM</name>
<evidence type="ECO:0000256" key="1">
    <source>
        <dbReference type="ARBA" id="ARBA00001602"/>
    </source>
</evidence>
<evidence type="ECO:0000256" key="7">
    <source>
        <dbReference type="HAMAP-Rule" id="MF_00258"/>
    </source>
</evidence>
<dbReference type="Gene3D" id="3.40.50.1860">
    <property type="match status" value="2"/>
</dbReference>
<feature type="binding site" evidence="7">
    <location>
        <begin position="10"/>
        <end position="11"/>
    </location>
    <ligand>
        <name>substrate</name>
    </ligand>
</feature>
<keyword evidence="6 7" id="KW-0961">Cell wall biogenesis/degradation</keyword>